<dbReference type="Gene3D" id="3.40.50.300">
    <property type="entry name" value="P-loop containing nucleotide triphosphate hydrolases"/>
    <property type="match status" value="1"/>
</dbReference>
<protein>
    <recommendedName>
        <fullName evidence="4">Glycosyltransferase family 92 protein</fullName>
    </recommendedName>
</protein>
<feature type="signal peptide" evidence="1">
    <location>
        <begin position="1"/>
        <end position="37"/>
    </location>
</feature>
<feature type="chain" id="PRO_5035189985" description="Glycosyltransferase family 92 protein" evidence="1">
    <location>
        <begin position="38"/>
        <end position="606"/>
    </location>
</feature>
<dbReference type="AlphaFoldDB" id="A0A8J2SRY6"/>
<evidence type="ECO:0000313" key="3">
    <source>
        <dbReference type="Proteomes" id="UP000789595"/>
    </source>
</evidence>
<comment type="caution">
    <text evidence="2">The sequence shown here is derived from an EMBL/GenBank/DDBJ whole genome shotgun (WGS) entry which is preliminary data.</text>
</comment>
<accession>A0A8J2SRY6</accession>
<keyword evidence="1" id="KW-0732">Signal</keyword>
<name>A0A8J2SRY6_9STRA</name>
<organism evidence="2 3">
    <name type="scientific">Pelagomonas calceolata</name>
    <dbReference type="NCBI Taxonomy" id="35677"/>
    <lineage>
        <taxon>Eukaryota</taxon>
        <taxon>Sar</taxon>
        <taxon>Stramenopiles</taxon>
        <taxon>Ochrophyta</taxon>
        <taxon>Pelagophyceae</taxon>
        <taxon>Pelagomonadales</taxon>
        <taxon>Pelagomonadaceae</taxon>
        <taxon>Pelagomonas</taxon>
    </lineage>
</organism>
<keyword evidence="3" id="KW-1185">Reference proteome</keyword>
<dbReference type="Proteomes" id="UP000789595">
    <property type="component" value="Unassembled WGS sequence"/>
</dbReference>
<proteinExistence type="predicted"/>
<evidence type="ECO:0000313" key="2">
    <source>
        <dbReference type="EMBL" id="CAH0371909.1"/>
    </source>
</evidence>
<evidence type="ECO:0000256" key="1">
    <source>
        <dbReference type="SAM" id="SignalP"/>
    </source>
</evidence>
<evidence type="ECO:0008006" key="4">
    <source>
        <dbReference type="Google" id="ProtNLM"/>
    </source>
</evidence>
<dbReference type="InterPro" id="IPR027417">
    <property type="entry name" value="P-loop_NTPase"/>
</dbReference>
<sequence>MAITSGYNNACGCWLKSLAFARSVSMLPVLWLATVEAADTQATLGPNHRRHSGKTESNLKFKHYKSALSREWIQSVVLANELSTRSLSTQERGVIYSAVGLEAIQKACKSGRSVRLRNSQAEFGLLLVTDSRGKSQTVQWSSLVFDSVVETGQPTYLRWEESNRDEVTTRKTQWSRKFYEGECGPEDGTCMLDWKNEHESRPMVVKRHMHTLKIRAMMIGLHIYHKILFLDVETIVCESLHSLFRTVDSQGPQVAFVPVSKGHFYGGDIVARVFDIPTDFPEVRVETMVMRNGSATHRLLANWNLALYFLSRHDLLLGQHAFRASLFHSGVSYSKLPVSSSCFVDVDEQQTRLALLSACPNIVKDVADQASTYSAIRDCVVLHSRELSGQSTQGPIGLPNFFSNRAAGNSVKKLFVKGFLLKQRNSQHPGAKVKMQSLHIDTRRDWDVKKQAKHPYGVLREPVARILSEHKYCHAVSFEDQCCAGSRGARDRETRINPIENRRVREGPANVADLRFVEEHLEEWFAVIGITERFEESMMLFAFALAGKSIPKNMAAVHTHNQNTSASGVDASKIERLNAAVTLDTSLYRTAFSLFEKQLAQLKKYV</sequence>
<reference evidence="2" key="1">
    <citation type="submission" date="2021-11" db="EMBL/GenBank/DDBJ databases">
        <authorList>
            <consortium name="Genoscope - CEA"/>
            <person name="William W."/>
        </authorList>
    </citation>
    <scope>NUCLEOTIDE SEQUENCE</scope>
</reference>
<gene>
    <name evidence="2" type="ORF">PECAL_3P18740</name>
</gene>
<dbReference type="EMBL" id="CAKKNE010000003">
    <property type="protein sequence ID" value="CAH0371909.1"/>
    <property type="molecule type" value="Genomic_DNA"/>
</dbReference>
<dbReference type="OrthoDB" id="202354at2759"/>